<organism evidence="1 2">
    <name type="scientific">Spraguea lophii (strain 42_110)</name>
    <name type="common">Microsporidian parasite</name>
    <dbReference type="NCBI Taxonomy" id="1358809"/>
    <lineage>
        <taxon>Eukaryota</taxon>
        <taxon>Fungi</taxon>
        <taxon>Fungi incertae sedis</taxon>
        <taxon>Microsporidia</taxon>
        <taxon>Spragueidae</taxon>
        <taxon>Spraguea</taxon>
    </lineage>
</organism>
<comment type="caution">
    <text evidence="1">The sequence shown here is derived from an EMBL/GenBank/DDBJ whole genome shotgun (WGS) entry which is preliminary data.</text>
</comment>
<dbReference type="EMBL" id="ATCN01000629">
    <property type="protein sequence ID" value="EPR78666.1"/>
    <property type="molecule type" value="Genomic_DNA"/>
</dbReference>
<name>S7W787_SPRLO</name>
<dbReference type="Proteomes" id="UP000014978">
    <property type="component" value="Unassembled WGS sequence"/>
</dbReference>
<dbReference type="InParanoid" id="S7W787"/>
<dbReference type="AlphaFoldDB" id="S7W787"/>
<proteinExistence type="predicted"/>
<dbReference type="VEuPathDB" id="MicrosporidiaDB:SLOPH_2568"/>
<protein>
    <submittedName>
        <fullName evidence="1">Uncharacterized protein</fullName>
    </submittedName>
</protein>
<gene>
    <name evidence="1" type="ORF">SLOPH_2568</name>
</gene>
<evidence type="ECO:0000313" key="2">
    <source>
        <dbReference type="Proteomes" id="UP000014978"/>
    </source>
</evidence>
<dbReference type="HOGENOM" id="CLU_395461_0_0_1"/>
<keyword evidence="2" id="KW-1185">Reference proteome</keyword>
<accession>S7W787</accession>
<feature type="non-terminal residue" evidence="1">
    <location>
        <position position="697"/>
    </location>
</feature>
<reference evidence="2" key="1">
    <citation type="journal article" date="2013" name="PLoS Genet.">
        <title>The genome of Spraguea lophii and the basis of host-microsporidian interactions.</title>
        <authorList>
            <person name="Campbell S.E."/>
            <person name="Williams T.A."/>
            <person name="Yousuf A."/>
            <person name="Soanes D.M."/>
            <person name="Paszkiewicz K.H."/>
            <person name="Williams B.A.P."/>
        </authorList>
    </citation>
    <scope>NUCLEOTIDE SEQUENCE [LARGE SCALE GENOMIC DNA]</scope>
    <source>
        <strain evidence="2">42_110</strain>
    </source>
</reference>
<sequence length="697" mass="83421">MFIITGSIKYIDINVYLNDKIKFIELYNMYYNHLEYLILQKEMFKPFTIVKLDDIMMYNNMFGLKQTAYGDIEYKKEVDSYSNINNNVSYNSDIDTYYSLYRIKEFFESFKKCIYIEYGGLNCPINKNIYIYNNTKIDKLINIHTCYIGYFYIFEEKCNIYLCSMDNNQEYIKTFLFDLYEYINTVLLLDPVLLSQFKKTYSNKNNKLYYIITSRLSTVILDFIEMNSVYKENIFVYFELYGMKYKTSNLTIEDIFTYISESIDIMTSNYIFIDYAMCHYPINKVSKQYISNVFVSVNKNSLIDIMSNGNVYCSLLNENICNMNYKTMKLSDNKINCEGFIYKINFYNPLIYYISKKKISKYYYPKESVKLLIDSIKYRDIQQGGMNSIGILNSIITLFDDRWLEFSEYRMEVRSNLYNIVHCNTIIEGIINKNNFFIYIDFNTIKNVIVREVSYVREYIASIYNNNNLDINKILYSSMYEVILVHVFLAGKVDEFILGNKKMYSIIQNHMLTDINNYNSIENIVREYILNLSFNDKIKVLSSIVKKSKVINRKADKYILNNIEEMLLYIKDNCFTLYFLYLWDVLLRTNTDINMSNINTLGSKIKYPKEKYIKDCLNYILNSNIEWMKSLKYIFIFYCKFLYNREDGIDNIKGYFIDQLCCTIKNKGFKYLPIFKNKVDYDIVCIKYSFEYTNNII</sequence>
<evidence type="ECO:0000313" key="1">
    <source>
        <dbReference type="EMBL" id="EPR78666.1"/>
    </source>
</evidence>